<dbReference type="PANTHER" id="PTHR28106:SF1">
    <property type="entry name" value="MITOCHONDRIAL ATPASE COMPLEX SUBUNIT ATP10"/>
    <property type="match status" value="1"/>
</dbReference>
<comment type="caution">
    <text evidence="1">The sequence shown here is derived from an EMBL/GenBank/DDBJ whole genome shotgun (WGS) entry which is preliminary data.</text>
</comment>
<evidence type="ECO:0000313" key="1">
    <source>
        <dbReference type="EMBL" id="CAG8537607.1"/>
    </source>
</evidence>
<dbReference type="EMBL" id="CAJVQA010002128">
    <property type="protein sequence ID" value="CAG8537607.1"/>
    <property type="molecule type" value="Genomic_DNA"/>
</dbReference>
<dbReference type="OrthoDB" id="17089at2759"/>
<evidence type="ECO:0000313" key="2">
    <source>
        <dbReference type="Proteomes" id="UP000789759"/>
    </source>
</evidence>
<dbReference type="Pfam" id="PF05176">
    <property type="entry name" value="ATP-synt_10"/>
    <property type="match status" value="1"/>
</dbReference>
<name>A0A9N9AM05_9GLOM</name>
<proteinExistence type="predicted"/>
<dbReference type="GO" id="GO:0005743">
    <property type="term" value="C:mitochondrial inner membrane"/>
    <property type="evidence" value="ECO:0007669"/>
    <property type="project" value="TreeGrafter"/>
</dbReference>
<dbReference type="GO" id="GO:0033615">
    <property type="term" value="P:mitochondrial proton-transporting ATP synthase complex assembly"/>
    <property type="evidence" value="ECO:0007669"/>
    <property type="project" value="TreeGrafter"/>
</dbReference>
<sequence length="293" mass="34396">MLSLTSQFLVFRHSVPIRHFANIISLRQANKAIQRSNDQVIINPYTLEGSNPILKESPQILGVKEIPRSNEQINQLTWFQRLRNVFDKEKNKKVREKLIKEYNTPYWKDLTELRKHGEKLWEANPELVNTEKALYMPNIKACSLSNPKIDTTDLLQNQTSLVVISFNQYGEDHVKTFIETFYKNFSNHAKIQFMKVTIEPNFAKTFIIKLFVIPSLRRNIPKSLHKNYIFTFNKDPILFEALGMNNLYRGYTFLVDSNCKIRWSAHGKATSNELETMLRLTEFLDNQNHSNVR</sequence>
<dbReference type="Proteomes" id="UP000789759">
    <property type="component" value="Unassembled WGS sequence"/>
</dbReference>
<organism evidence="1 2">
    <name type="scientific">Cetraspora pellucida</name>
    <dbReference type="NCBI Taxonomy" id="1433469"/>
    <lineage>
        <taxon>Eukaryota</taxon>
        <taxon>Fungi</taxon>
        <taxon>Fungi incertae sedis</taxon>
        <taxon>Mucoromycota</taxon>
        <taxon>Glomeromycotina</taxon>
        <taxon>Glomeromycetes</taxon>
        <taxon>Diversisporales</taxon>
        <taxon>Gigasporaceae</taxon>
        <taxon>Cetraspora</taxon>
    </lineage>
</organism>
<protein>
    <submittedName>
        <fullName evidence="1">108_t:CDS:1</fullName>
    </submittedName>
</protein>
<keyword evidence="2" id="KW-1185">Reference proteome</keyword>
<reference evidence="1" key="1">
    <citation type="submission" date="2021-06" db="EMBL/GenBank/DDBJ databases">
        <authorList>
            <person name="Kallberg Y."/>
            <person name="Tangrot J."/>
            <person name="Rosling A."/>
        </authorList>
    </citation>
    <scope>NUCLEOTIDE SEQUENCE</scope>
    <source>
        <strain evidence="1">FL966</strain>
    </source>
</reference>
<dbReference type="AlphaFoldDB" id="A0A9N9AM05"/>
<accession>A0A9N9AM05</accession>
<dbReference type="InterPro" id="IPR007849">
    <property type="entry name" value="ATP10"/>
</dbReference>
<dbReference type="PANTHER" id="PTHR28106">
    <property type="entry name" value="MITOCHONDRIAL ATPASE COMPLEX SUBUNIT ATP10"/>
    <property type="match status" value="1"/>
</dbReference>
<gene>
    <name evidence="1" type="ORF">CPELLU_LOCUS4146</name>
</gene>